<dbReference type="InterPro" id="IPR036282">
    <property type="entry name" value="Glutathione-S-Trfase_C_sf"/>
</dbReference>
<dbReference type="EC" id="5.2.1.2" evidence="4"/>
<evidence type="ECO:0000259" key="2">
    <source>
        <dbReference type="PROSITE" id="PS50404"/>
    </source>
</evidence>
<proteinExistence type="inferred from homology"/>
<reference evidence="4 5" key="1">
    <citation type="submission" date="2020-08" db="EMBL/GenBank/DDBJ databases">
        <title>Genome sequence of Thermomonas carbonis KCTC 42013T.</title>
        <authorList>
            <person name="Hyun D.-W."/>
            <person name="Bae J.-W."/>
        </authorList>
    </citation>
    <scope>NUCLEOTIDE SEQUENCE [LARGE SCALE GENOMIC DNA]</scope>
    <source>
        <strain evidence="4 5">KCTC 42013</strain>
    </source>
</reference>
<dbReference type="Gene3D" id="1.20.1050.10">
    <property type="match status" value="1"/>
</dbReference>
<dbReference type="CDD" id="cd03042">
    <property type="entry name" value="GST_N_Zeta"/>
    <property type="match status" value="1"/>
</dbReference>
<dbReference type="GO" id="GO:0016034">
    <property type="term" value="F:maleylacetoacetate isomerase activity"/>
    <property type="evidence" value="ECO:0007669"/>
    <property type="project" value="UniProtKB-EC"/>
</dbReference>
<organism evidence="4 5">
    <name type="scientific">Thermomonas carbonis</name>
    <dbReference type="NCBI Taxonomy" id="1463158"/>
    <lineage>
        <taxon>Bacteria</taxon>
        <taxon>Pseudomonadati</taxon>
        <taxon>Pseudomonadota</taxon>
        <taxon>Gammaproteobacteria</taxon>
        <taxon>Lysobacterales</taxon>
        <taxon>Lysobacteraceae</taxon>
        <taxon>Thermomonas</taxon>
    </lineage>
</organism>
<dbReference type="PROSITE" id="PS50405">
    <property type="entry name" value="GST_CTER"/>
    <property type="match status" value="1"/>
</dbReference>
<dbReference type="RefSeq" id="WP_187553891.1">
    <property type="nucleotide sequence ID" value="NZ_BMZL01000002.1"/>
</dbReference>
<evidence type="ECO:0000259" key="3">
    <source>
        <dbReference type="PROSITE" id="PS50405"/>
    </source>
</evidence>
<dbReference type="SUPFAM" id="SSF47616">
    <property type="entry name" value="GST C-terminal domain-like"/>
    <property type="match status" value="1"/>
</dbReference>
<dbReference type="Pfam" id="PF13417">
    <property type="entry name" value="GST_N_3"/>
    <property type="match status" value="1"/>
</dbReference>
<dbReference type="InterPro" id="IPR034330">
    <property type="entry name" value="GST_Zeta_C"/>
</dbReference>
<dbReference type="KEGG" id="tcn:H9L16_07495"/>
<protein>
    <submittedName>
        <fullName evidence="4">Maleylacetoacetate isomerase</fullName>
        <ecNumber evidence="4">5.2.1.2</ecNumber>
    </submittedName>
</protein>
<dbReference type="PANTHER" id="PTHR42673:SF21">
    <property type="entry name" value="GLUTATHIONE S-TRANSFERASE YFCF"/>
    <property type="match status" value="1"/>
</dbReference>
<dbReference type="InterPro" id="IPR010987">
    <property type="entry name" value="Glutathione-S-Trfase_C-like"/>
</dbReference>
<dbReference type="InterPro" id="IPR004045">
    <property type="entry name" value="Glutathione_S-Trfase_N"/>
</dbReference>
<sequence length="221" mass="24984">MTETLQLYSYWRSSAAYRVRIGLNLKGLAHSIVPVHLLRDGGEQHSEAYRAFNPQELVPTLCHGQRRLGQSLAILEYLDEFWPEPPLLPANARARHRARALAQLVACDVHPLNNLRVLQYFEHEWNVPQPERDEWVRHWIVEGFRAAETMLADHPSTGIFCEGDVPGLADCCLVPQVYNARRFGVDMAAYPTIERIEAACLALPAFDAARPERQPDAPAPS</sequence>
<dbReference type="InterPro" id="IPR036249">
    <property type="entry name" value="Thioredoxin-like_sf"/>
</dbReference>
<accession>A0A7G9SU53</accession>
<comment type="similarity">
    <text evidence="1">Belongs to the GST superfamily. Zeta family.</text>
</comment>
<dbReference type="GO" id="GO:0004364">
    <property type="term" value="F:glutathione transferase activity"/>
    <property type="evidence" value="ECO:0007669"/>
    <property type="project" value="TreeGrafter"/>
</dbReference>
<gene>
    <name evidence="4" type="primary">maiA</name>
    <name evidence="4" type="ORF">H9L16_07495</name>
</gene>
<name>A0A7G9SU53_9GAMM</name>
<dbReference type="InterPro" id="IPR005955">
    <property type="entry name" value="GST_Zeta"/>
</dbReference>
<keyword evidence="4" id="KW-0413">Isomerase</keyword>
<dbReference type="FunFam" id="1.20.1050.10:FF:000017">
    <property type="entry name" value="Maleylacetoacetate isomerase"/>
    <property type="match status" value="1"/>
</dbReference>
<feature type="domain" description="GST C-terminal" evidence="3">
    <location>
        <begin position="91"/>
        <end position="219"/>
    </location>
</feature>
<evidence type="ECO:0000256" key="1">
    <source>
        <dbReference type="ARBA" id="ARBA00010007"/>
    </source>
</evidence>
<feature type="domain" description="GST N-terminal" evidence="2">
    <location>
        <begin position="3"/>
        <end position="86"/>
    </location>
</feature>
<dbReference type="SFLD" id="SFLDG00358">
    <property type="entry name" value="Main_(cytGST)"/>
    <property type="match status" value="1"/>
</dbReference>
<dbReference type="GO" id="GO:0005737">
    <property type="term" value="C:cytoplasm"/>
    <property type="evidence" value="ECO:0007669"/>
    <property type="project" value="InterPro"/>
</dbReference>
<dbReference type="GO" id="GO:0006749">
    <property type="term" value="P:glutathione metabolic process"/>
    <property type="evidence" value="ECO:0007669"/>
    <property type="project" value="TreeGrafter"/>
</dbReference>
<dbReference type="InterPro" id="IPR034333">
    <property type="entry name" value="GST_Zeta_N"/>
</dbReference>
<keyword evidence="5" id="KW-1185">Reference proteome</keyword>
<dbReference type="EMBL" id="CP060719">
    <property type="protein sequence ID" value="QNN71378.1"/>
    <property type="molecule type" value="Genomic_DNA"/>
</dbReference>
<dbReference type="SUPFAM" id="SSF52833">
    <property type="entry name" value="Thioredoxin-like"/>
    <property type="match status" value="1"/>
</dbReference>
<evidence type="ECO:0000313" key="5">
    <source>
        <dbReference type="Proteomes" id="UP000515804"/>
    </source>
</evidence>
<dbReference type="InterPro" id="IPR040079">
    <property type="entry name" value="Glutathione_S-Trfase"/>
</dbReference>
<dbReference type="GO" id="GO:0006559">
    <property type="term" value="P:L-phenylalanine catabolic process"/>
    <property type="evidence" value="ECO:0007669"/>
    <property type="project" value="TreeGrafter"/>
</dbReference>
<dbReference type="SFLD" id="SFLDS00019">
    <property type="entry name" value="Glutathione_Transferase_(cytos"/>
    <property type="match status" value="1"/>
</dbReference>
<dbReference type="AlphaFoldDB" id="A0A7G9SU53"/>
<dbReference type="CDD" id="cd03191">
    <property type="entry name" value="GST_C_Zeta"/>
    <property type="match status" value="1"/>
</dbReference>
<dbReference type="PANTHER" id="PTHR42673">
    <property type="entry name" value="MALEYLACETOACETATE ISOMERASE"/>
    <property type="match status" value="1"/>
</dbReference>
<dbReference type="NCBIfam" id="TIGR01262">
    <property type="entry name" value="maiA"/>
    <property type="match status" value="1"/>
</dbReference>
<dbReference type="Proteomes" id="UP000515804">
    <property type="component" value="Chromosome"/>
</dbReference>
<dbReference type="PROSITE" id="PS50404">
    <property type="entry name" value="GST_NTER"/>
    <property type="match status" value="1"/>
</dbReference>
<evidence type="ECO:0000313" key="4">
    <source>
        <dbReference type="EMBL" id="QNN71378.1"/>
    </source>
</evidence>
<dbReference type="Gene3D" id="3.40.30.10">
    <property type="entry name" value="Glutaredoxin"/>
    <property type="match status" value="1"/>
</dbReference>